<comment type="subcellular location">
    <subcellularLocation>
        <location evidence="1">Nucleus</location>
    </subcellularLocation>
</comment>
<feature type="region of interest" description="Disordered" evidence="6">
    <location>
        <begin position="1"/>
        <end position="25"/>
    </location>
</feature>
<evidence type="ECO:0000256" key="6">
    <source>
        <dbReference type="SAM" id="MobiDB-lite"/>
    </source>
</evidence>
<evidence type="ECO:0000313" key="11">
    <source>
        <dbReference type="Proteomes" id="UP001237642"/>
    </source>
</evidence>
<dbReference type="InterPro" id="IPR028159">
    <property type="entry name" value="RPA_interact_C_dom"/>
</dbReference>
<feature type="domain" description="RPA-interacting protein N-terminal" evidence="7">
    <location>
        <begin position="21"/>
        <end position="54"/>
    </location>
</feature>
<dbReference type="PANTHER" id="PTHR31742">
    <property type="entry name" value="RPA-INTERACTING PROTEIN RPAIN"/>
    <property type="match status" value="1"/>
</dbReference>
<dbReference type="InterPro" id="IPR028158">
    <property type="entry name" value="RPA_interact_N_dom"/>
</dbReference>
<gene>
    <name evidence="10" type="ORF">POM88_047214</name>
</gene>
<dbReference type="AlphaFoldDB" id="A0AAD8LZ89"/>
<dbReference type="Pfam" id="PF14767">
    <property type="entry name" value="RPA_interact_M"/>
    <property type="match status" value="1"/>
</dbReference>
<dbReference type="EMBL" id="JAUIZM010000011">
    <property type="protein sequence ID" value="KAK1353958.1"/>
    <property type="molecule type" value="Genomic_DNA"/>
</dbReference>
<keyword evidence="5" id="KW-0539">Nucleus</keyword>
<evidence type="ECO:0000256" key="5">
    <source>
        <dbReference type="ARBA" id="ARBA00023242"/>
    </source>
</evidence>
<keyword evidence="2" id="KW-0479">Metal-binding</keyword>
<dbReference type="GO" id="GO:0005634">
    <property type="term" value="C:nucleus"/>
    <property type="evidence" value="ECO:0007669"/>
    <property type="project" value="UniProtKB-SubCell"/>
</dbReference>
<dbReference type="InterPro" id="IPR028155">
    <property type="entry name" value="RPA_interact_central"/>
</dbReference>
<evidence type="ECO:0000259" key="7">
    <source>
        <dbReference type="Pfam" id="PF14766"/>
    </source>
</evidence>
<evidence type="ECO:0000259" key="8">
    <source>
        <dbReference type="Pfam" id="PF14767"/>
    </source>
</evidence>
<evidence type="ECO:0000256" key="4">
    <source>
        <dbReference type="ARBA" id="ARBA00022833"/>
    </source>
</evidence>
<keyword evidence="3" id="KW-0863">Zinc-finger</keyword>
<name>A0AAD8LZ89_9APIA</name>
<evidence type="ECO:0000313" key="10">
    <source>
        <dbReference type="EMBL" id="KAK1353958.1"/>
    </source>
</evidence>
<reference evidence="10" key="1">
    <citation type="submission" date="2023-02" db="EMBL/GenBank/DDBJ databases">
        <title>Genome of toxic invasive species Heracleum sosnowskyi carries increased number of genes despite the absence of recent whole-genome duplications.</title>
        <authorList>
            <person name="Schelkunov M."/>
            <person name="Shtratnikova V."/>
            <person name="Makarenko M."/>
            <person name="Klepikova A."/>
            <person name="Omelchenko D."/>
            <person name="Novikova G."/>
            <person name="Obukhova E."/>
            <person name="Bogdanov V."/>
            <person name="Penin A."/>
            <person name="Logacheva M."/>
        </authorList>
    </citation>
    <scope>NUCLEOTIDE SEQUENCE</scope>
    <source>
        <strain evidence="10">Hsosn_3</strain>
        <tissue evidence="10">Leaf</tissue>
    </source>
</reference>
<dbReference type="Pfam" id="PF14768">
    <property type="entry name" value="RPA_interact_C"/>
    <property type="match status" value="1"/>
</dbReference>
<dbReference type="Pfam" id="PF14766">
    <property type="entry name" value="RPA_interact_N"/>
    <property type="match status" value="1"/>
</dbReference>
<keyword evidence="4" id="KW-0862">Zinc</keyword>
<comment type="caution">
    <text evidence="10">The sequence shown here is derived from an EMBL/GenBank/DDBJ whole genome shotgun (WGS) entry which is preliminary data.</text>
</comment>
<feature type="domain" description="RPA-interacting protein C-terminal" evidence="9">
    <location>
        <begin position="158"/>
        <end position="239"/>
    </location>
</feature>
<dbReference type="GO" id="GO:0006606">
    <property type="term" value="P:protein import into nucleus"/>
    <property type="evidence" value="ECO:0007669"/>
    <property type="project" value="TreeGrafter"/>
</dbReference>
<keyword evidence="11" id="KW-1185">Reference proteome</keyword>
<organism evidence="10 11">
    <name type="scientific">Heracleum sosnowskyi</name>
    <dbReference type="NCBI Taxonomy" id="360622"/>
    <lineage>
        <taxon>Eukaryota</taxon>
        <taxon>Viridiplantae</taxon>
        <taxon>Streptophyta</taxon>
        <taxon>Embryophyta</taxon>
        <taxon>Tracheophyta</taxon>
        <taxon>Spermatophyta</taxon>
        <taxon>Magnoliopsida</taxon>
        <taxon>eudicotyledons</taxon>
        <taxon>Gunneridae</taxon>
        <taxon>Pentapetalae</taxon>
        <taxon>asterids</taxon>
        <taxon>campanulids</taxon>
        <taxon>Apiales</taxon>
        <taxon>Apiaceae</taxon>
        <taxon>Apioideae</taxon>
        <taxon>apioid superclade</taxon>
        <taxon>Tordylieae</taxon>
        <taxon>Tordyliinae</taxon>
        <taxon>Heracleum</taxon>
    </lineage>
</organism>
<accession>A0AAD8LZ89</accession>
<proteinExistence type="predicted"/>
<reference evidence="10" key="2">
    <citation type="submission" date="2023-05" db="EMBL/GenBank/DDBJ databases">
        <authorList>
            <person name="Schelkunov M.I."/>
        </authorList>
    </citation>
    <scope>NUCLEOTIDE SEQUENCE</scope>
    <source>
        <strain evidence="10">Hsosn_3</strain>
        <tissue evidence="10">Leaf</tissue>
    </source>
</reference>
<evidence type="ECO:0000256" key="2">
    <source>
        <dbReference type="ARBA" id="ARBA00022723"/>
    </source>
</evidence>
<dbReference type="Proteomes" id="UP001237642">
    <property type="component" value="Unassembled WGS sequence"/>
</dbReference>
<sequence length="241" mass="28277">MGGVGGDDDVSRAAPPRESLKTKNNYSNWKHKLRENCFRRIRDDRTRLLWKMRNNNININHSSSSHQEESTFLQSALQDIVSDELTKINNNRDLLWEYDGLHSQPECEDILLEMQNIFYQDLQTTQQTSWEDDEDHYLARAVYHHMQLNDRPVQETVWCPICKQGELQENYSHVYCTACELRLLRGEEVTLELIRSRLAEAHAEHLDRGCKLTPKILMESRFDLSVLYIECTGCDTFEVVI</sequence>
<feature type="domain" description="RPA-interacting protein central" evidence="8">
    <location>
        <begin position="75"/>
        <end position="142"/>
    </location>
</feature>
<protein>
    <submittedName>
        <fullName evidence="10">RPA-interacting protein B</fullName>
    </submittedName>
</protein>
<dbReference type="PANTHER" id="PTHR31742:SF1">
    <property type="entry name" value="RPA-INTERACTING PROTEIN"/>
    <property type="match status" value="1"/>
</dbReference>
<evidence type="ECO:0000259" key="9">
    <source>
        <dbReference type="Pfam" id="PF14768"/>
    </source>
</evidence>
<evidence type="ECO:0000256" key="1">
    <source>
        <dbReference type="ARBA" id="ARBA00004123"/>
    </source>
</evidence>
<dbReference type="GO" id="GO:0008270">
    <property type="term" value="F:zinc ion binding"/>
    <property type="evidence" value="ECO:0007669"/>
    <property type="project" value="UniProtKB-KW"/>
</dbReference>
<dbReference type="InterPro" id="IPR028156">
    <property type="entry name" value="RIP"/>
</dbReference>
<evidence type="ECO:0000256" key="3">
    <source>
        <dbReference type="ARBA" id="ARBA00022771"/>
    </source>
</evidence>